<organism evidence="11 12">
    <name type="scientific">Pseudomyxococcus hansupus</name>
    <dbReference type="NCBI Taxonomy" id="1297742"/>
    <lineage>
        <taxon>Bacteria</taxon>
        <taxon>Pseudomonadati</taxon>
        <taxon>Myxococcota</taxon>
        <taxon>Myxococcia</taxon>
        <taxon>Myxococcales</taxon>
        <taxon>Cystobacterineae</taxon>
        <taxon>Myxococcaceae</taxon>
        <taxon>Pseudomyxococcus</taxon>
    </lineage>
</organism>
<dbReference type="InterPro" id="IPR046342">
    <property type="entry name" value="CBS_dom_sf"/>
</dbReference>
<feature type="domain" description="CBS" evidence="10">
    <location>
        <begin position="117"/>
        <end position="180"/>
    </location>
</feature>
<keyword evidence="5 9" id="KW-0460">Magnesium</keyword>
<keyword evidence="4 9" id="KW-0812">Transmembrane</keyword>
<dbReference type="GO" id="GO:0005886">
    <property type="term" value="C:plasma membrane"/>
    <property type="evidence" value="ECO:0007669"/>
    <property type="project" value="UniProtKB-SubCell"/>
</dbReference>
<dbReference type="InterPro" id="IPR006669">
    <property type="entry name" value="MgtE_transporter"/>
</dbReference>
<evidence type="ECO:0000256" key="2">
    <source>
        <dbReference type="ARBA" id="ARBA00009749"/>
    </source>
</evidence>
<evidence type="ECO:0000256" key="4">
    <source>
        <dbReference type="ARBA" id="ARBA00022692"/>
    </source>
</evidence>
<feature type="transmembrane region" description="Helical" evidence="9">
    <location>
        <begin position="413"/>
        <end position="436"/>
    </location>
</feature>
<evidence type="ECO:0000256" key="8">
    <source>
        <dbReference type="PROSITE-ProRule" id="PRU00703"/>
    </source>
</evidence>
<feature type="transmembrane region" description="Helical" evidence="9">
    <location>
        <begin position="340"/>
        <end position="360"/>
    </location>
</feature>
<dbReference type="RefSeq" id="WP_002636269.1">
    <property type="nucleotide sequence ID" value="NZ_CP012109.1"/>
</dbReference>
<dbReference type="Pfam" id="PF01769">
    <property type="entry name" value="MgtE"/>
    <property type="match status" value="1"/>
</dbReference>
<dbReference type="NCBIfam" id="TIGR00400">
    <property type="entry name" value="mgtE"/>
    <property type="match status" value="1"/>
</dbReference>
<dbReference type="PATRIC" id="fig|1297742.4.peg.6715"/>
<dbReference type="PANTHER" id="PTHR43773:SF1">
    <property type="entry name" value="MAGNESIUM TRANSPORTER MGTE"/>
    <property type="match status" value="1"/>
</dbReference>
<dbReference type="OrthoDB" id="9790355at2"/>
<comment type="caution">
    <text evidence="9">Lacks conserved residue(s) required for the propagation of feature annotation.</text>
</comment>
<evidence type="ECO:0000256" key="1">
    <source>
        <dbReference type="ARBA" id="ARBA00004141"/>
    </source>
</evidence>
<comment type="similarity">
    <text evidence="2 9">Belongs to the SLC41A transporter family.</text>
</comment>
<evidence type="ECO:0000256" key="7">
    <source>
        <dbReference type="ARBA" id="ARBA00023136"/>
    </source>
</evidence>
<comment type="subunit">
    <text evidence="9">Homodimer.</text>
</comment>
<dbReference type="Proteomes" id="UP000009026">
    <property type="component" value="Chromosome"/>
</dbReference>
<dbReference type="SUPFAM" id="SSF161093">
    <property type="entry name" value="MgtE membrane domain-like"/>
    <property type="match status" value="1"/>
</dbReference>
<evidence type="ECO:0000256" key="6">
    <source>
        <dbReference type="ARBA" id="ARBA00022989"/>
    </source>
</evidence>
<gene>
    <name evidence="11" type="ORF">A176_006618</name>
</gene>
<dbReference type="Gene3D" id="1.10.357.20">
    <property type="entry name" value="SLC41 divalent cation transporters, integral membrane domain"/>
    <property type="match status" value="1"/>
</dbReference>
<reference evidence="11 12" key="1">
    <citation type="journal article" date="2016" name="PLoS ONE">
        <title>Complete Genome Sequence and Comparative Genomics of a Novel Myxobacterium Myxococcus hansupus.</title>
        <authorList>
            <person name="Sharma G."/>
            <person name="Narwani T."/>
            <person name="Subramanian S."/>
        </authorList>
    </citation>
    <scope>NUCLEOTIDE SEQUENCE [LARGE SCALE GENOMIC DNA]</scope>
    <source>
        <strain evidence="12">mixupus</strain>
    </source>
</reference>
<dbReference type="GO" id="GO:0015095">
    <property type="term" value="F:magnesium ion transmembrane transporter activity"/>
    <property type="evidence" value="ECO:0007669"/>
    <property type="project" value="UniProtKB-UniRule"/>
</dbReference>
<keyword evidence="9" id="KW-1003">Cell membrane</keyword>
<keyword evidence="7 9" id="KW-0472">Membrane</keyword>
<dbReference type="InterPro" id="IPR006667">
    <property type="entry name" value="SLC41_membr_dom"/>
</dbReference>
<dbReference type="PROSITE" id="PS51371">
    <property type="entry name" value="CBS"/>
    <property type="match status" value="2"/>
</dbReference>
<keyword evidence="6 9" id="KW-1133">Transmembrane helix</keyword>
<evidence type="ECO:0000259" key="10">
    <source>
        <dbReference type="PROSITE" id="PS51371"/>
    </source>
</evidence>
<dbReference type="eggNOG" id="COG2239">
    <property type="taxonomic scope" value="Bacteria"/>
</dbReference>
<dbReference type="SUPFAM" id="SSF54631">
    <property type="entry name" value="CBS-domain pair"/>
    <property type="match status" value="1"/>
</dbReference>
<feature type="transmembrane region" description="Helical" evidence="9">
    <location>
        <begin position="372"/>
        <end position="401"/>
    </location>
</feature>
<dbReference type="GO" id="GO:0046872">
    <property type="term" value="F:metal ion binding"/>
    <property type="evidence" value="ECO:0007669"/>
    <property type="project" value="UniProtKB-KW"/>
</dbReference>
<protein>
    <recommendedName>
        <fullName evidence="9">Magnesium transporter MgtE</fullName>
    </recommendedName>
</protein>
<evidence type="ECO:0000256" key="9">
    <source>
        <dbReference type="RuleBase" id="RU362011"/>
    </source>
</evidence>
<dbReference type="EMBL" id="CP012109">
    <property type="protein sequence ID" value="AKQ69706.1"/>
    <property type="molecule type" value="Genomic_DNA"/>
</dbReference>
<keyword evidence="8" id="KW-0129">CBS domain</keyword>
<accession>A0A0H4X214</accession>
<dbReference type="Gene3D" id="1.25.60.10">
    <property type="entry name" value="MgtE N-terminal domain-like"/>
    <property type="match status" value="1"/>
</dbReference>
<name>A0A0H4X214_9BACT</name>
<dbReference type="Pfam" id="PF00571">
    <property type="entry name" value="CBS"/>
    <property type="match status" value="2"/>
</dbReference>
<dbReference type="InterPro" id="IPR006668">
    <property type="entry name" value="Mg_transptr_MgtE_intracell_dom"/>
</dbReference>
<dbReference type="AlphaFoldDB" id="A0A0H4X214"/>
<keyword evidence="12" id="KW-1185">Reference proteome</keyword>
<dbReference type="Pfam" id="PF03448">
    <property type="entry name" value="MgtE_N"/>
    <property type="match status" value="1"/>
</dbReference>
<dbReference type="Gene3D" id="3.10.580.10">
    <property type="entry name" value="CBS-domain"/>
    <property type="match status" value="1"/>
</dbReference>
<evidence type="ECO:0000313" key="12">
    <source>
        <dbReference type="Proteomes" id="UP000009026"/>
    </source>
</evidence>
<comment type="function">
    <text evidence="9">Acts as a magnesium transporter.</text>
</comment>
<dbReference type="SMART" id="SM00924">
    <property type="entry name" value="MgtE_N"/>
    <property type="match status" value="1"/>
</dbReference>
<dbReference type="KEGG" id="mym:A176_006618"/>
<proteinExistence type="inferred from homology"/>
<dbReference type="PANTHER" id="PTHR43773">
    <property type="entry name" value="MAGNESIUM TRANSPORTER MGTE"/>
    <property type="match status" value="1"/>
</dbReference>
<dbReference type="CDD" id="cd04606">
    <property type="entry name" value="CBS_pair_Mg_transporter"/>
    <property type="match status" value="1"/>
</dbReference>
<keyword evidence="3 9" id="KW-0813">Transport</keyword>
<sequence length="441" mass="48412">MMESPQSAPLSMEELHEAWPVLSIDERLEGFRLLPTPVKDDFFLGLSAREQAELILHLEPAERRTWVRLLPPDDLADLVQAVEPEQADSILTQLDDASRREVNVLLAYAEDDAGGLMNPRFARVRPDMTIDEAIGYLRKQARERVETVYYAYVLDAEQHLLGVLSLRQLFQAASDKRVANVMQRDVITVSEDTDQEAVSRLFTEHGFMALPVLDAQQRMKGIVTVDDIVDVVQEEATEDIQKAGGMEALEAPYFEVGFFGMLKKRIGWLLVLFLGQMLTATAMSSFEDEIATAVVLSLFVPLIISSGGNSGSQASTLIIRSLALGEMRLKDWWRVARRELLSGLVLGLVLGVVGLGRILVWNSITGIYGEHALALGITVALSVLGVVTFGTLAGSMLPLLLRRCGFDPASASAPFVATLVDVSGVVIYFTVASLLLRGTLL</sequence>
<evidence type="ECO:0000256" key="5">
    <source>
        <dbReference type="ARBA" id="ARBA00022842"/>
    </source>
</evidence>
<feature type="domain" description="CBS" evidence="10">
    <location>
        <begin position="182"/>
        <end position="238"/>
    </location>
</feature>
<dbReference type="SMART" id="SM00116">
    <property type="entry name" value="CBS"/>
    <property type="match status" value="2"/>
</dbReference>
<dbReference type="SUPFAM" id="SSF158791">
    <property type="entry name" value="MgtE N-terminal domain-like"/>
    <property type="match status" value="1"/>
</dbReference>
<evidence type="ECO:0000256" key="3">
    <source>
        <dbReference type="ARBA" id="ARBA00022448"/>
    </source>
</evidence>
<dbReference type="InterPro" id="IPR000644">
    <property type="entry name" value="CBS_dom"/>
</dbReference>
<comment type="subcellular location">
    <subcellularLocation>
        <location evidence="9">Cell membrane</location>
        <topology evidence="9">Multi-pass membrane protein</topology>
    </subcellularLocation>
    <subcellularLocation>
        <location evidence="1">Membrane</location>
        <topology evidence="1">Multi-pass membrane protein</topology>
    </subcellularLocation>
</comment>
<keyword evidence="9" id="KW-0479">Metal-binding</keyword>
<evidence type="ECO:0000313" key="11">
    <source>
        <dbReference type="EMBL" id="AKQ69706.1"/>
    </source>
</evidence>
<dbReference type="InterPro" id="IPR038076">
    <property type="entry name" value="MgtE_N_sf"/>
</dbReference>
<dbReference type="STRING" id="1297742.A176_006618"/>
<dbReference type="InterPro" id="IPR036739">
    <property type="entry name" value="SLC41_membr_dom_sf"/>
</dbReference>